<name>A0A1W1WSZ5_9BACT</name>
<proteinExistence type="predicted"/>
<keyword evidence="2" id="KW-0328">Glycosyltransferase</keyword>
<dbReference type="GO" id="GO:0016757">
    <property type="term" value="F:glycosyltransferase activity"/>
    <property type="evidence" value="ECO:0007669"/>
    <property type="project" value="UniProtKB-KW"/>
</dbReference>
<dbReference type="OrthoDB" id="5362731at2"/>
<feature type="transmembrane region" description="Helical" evidence="1">
    <location>
        <begin position="185"/>
        <end position="208"/>
    </location>
</feature>
<feature type="transmembrane region" description="Helical" evidence="1">
    <location>
        <begin position="160"/>
        <end position="179"/>
    </location>
</feature>
<keyword evidence="3" id="KW-1185">Reference proteome</keyword>
<dbReference type="AlphaFoldDB" id="A0A1W1WSZ5"/>
<feature type="transmembrane region" description="Helical" evidence="1">
    <location>
        <begin position="54"/>
        <end position="73"/>
    </location>
</feature>
<feature type="transmembrane region" description="Helical" evidence="1">
    <location>
        <begin position="85"/>
        <end position="118"/>
    </location>
</feature>
<evidence type="ECO:0000313" key="3">
    <source>
        <dbReference type="Proteomes" id="UP000192602"/>
    </source>
</evidence>
<gene>
    <name evidence="2" type="ORF">SAMN05660197_1128</name>
</gene>
<dbReference type="Proteomes" id="UP000192602">
    <property type="component" value="Unassembled WGS sequence"/>
</dbReference>
<evidence type="ECO:0000256" key="1">
    <source>
        <dbReference type="SAM" id="Phobius"/>
    </source>
</evidence>
<feature type="transmembrane region" description="Helical" evidence="1">
    <location>
        <begin position="243"/>
        <end position="264"/>
    </location>
</feature>
<organism evidence="2 3">
    <name type="scientific">Nitratiruptor tergarcus DSM 16512</name>
    <dbReference type="NCBI Taxonomy" id="1069081"/>
    <lineage>
        <taxon>Bacteria</taxon>
        <taxon>Pseudomonadati</taxon>
        <taxon>Campylobacterota</taxon>
        <taxon>Epsilonproteobacteria</taxon>
        <taxon>Nautiliales</taxon>
        <taxon>Nitratiruptoraceae</taxon>
        <taxon>Nitratiruptor</taxon>
    </lineage>
</organism>
<feature type="transmembrane region" description="Helical" evidence="1">
    <location>
        <begin position="276"/>
        <end position="296"/>
    </location>
</feature>
<feature type="transmembrane region" description="Helical" evidence="1">
    <location>
        <begin position="6"/>
        <end position="22"/>
    </location>
</feature>
<keyword evidence="1" id="KW-1133">Transmembrane helix</keyword>
<keyword evidence="1" id="KW-0472">Membrane</keyword>
<accession>A0A1W1WSZ5</accession>
<dbReference type="EMBL" id="FWWZ01000001">
    <property type="protein sequence ID" value="SMC09322.1"/>
    <property type="molecule type" value="Genomic_DNA"/>
</dbReference>
<feature type="transmembrane region" description="Helical" evidence="1">
    <location>
        <begin position="220"/>
        <end position="237"/>
    </location>
</feature>
<feature type="transmembrane region" description="Helical" evidence="1">
    <location>
        <begin position="124"/>
        <end position="153"/>
    </location>
</feature>
<keyword evidence="1" id="KW-0812">Transmembrane</keyword>
<dbReference type="RefSeq" id="WP_084275557.1">
    <property type="nucleotide sequence ID" value="NZ_AP026671.1"/>
</dbReference>
<keyword evidence="2" id="KW-0808">Transferase</keyword>
<reference evidence="3" key="1">
    <citation type="submission" date="2017-04" db="EMBL/GenBank/DDBJ databases">
        <authorList>
            <person name="Varghese N."/>
            <person name="Submissions S."/>
        </authorList>
    </citation>
    <scope>NUCLEOTIDE SEQUENCE [LARGE SCALE GENOMIC DNA]</scope>
    <source>
        <strain evidence="3">DSM 16512</strain>
    </source>
</reference>
<evidence type="ECO:0000313" key="2">
    <source>
        <dbReference type="EMBL" id="SMC09322.1"/>
    </source>
</evidence>
<dbReference type="STRING" id="1069081.SAMN05660197_1128"/>
<protein>
    <submittedName>
        <fullName evidence="2">Dolichyl-phosphate-mannose-protein mannosyltransferase</fullName>
    </submittedName>
</protein>
<sequence>MIFYYILFYFFILLYGSLKLGIGPDEAKIVFASSGWLHTLANTLYKIYPQELFVRLPVLLISIANVYLIYLLAKRYVKKEQDALLAAVIYSLLPAVLATGVILNKAPFLIFLTALLLLLSPFRIGGMILALVLLFLDKAFAILFLAIAFYTLYKKRWRYAFFYFILFCASILLFGFSVGGKPKSYFLDTFGVFSAIFSPLLFLYFFYVIYRTMIKEHKDVLWFVSAVAFLFALFLSFRQKINLLDFAPFAVFGVILMVRTFLHSVRSRLPKYRKKFYFAFVIVISFMILNDAALFFNELLFGHLKRHFAKQYYIGKLLAKELQQRGISCLTTSDASLSLQLQFYGIGFCSNFKLSKTSGEKINIHYNNRILASYYVSKSNE</sequence>